<dbReference type="Proteomes" id="UP000249645">
    <property type="component" value="Unassembled WGS sequence"/>
</dbReference>
<evidence type="ECO:0000256" key="1">
    <source>
        <dbReference type="ARBA" id="ARBA00022801"/>
    </source>
</evidence>
<evidence type="ECO:0000313" key="6">
    <source>
        <dbReference type="EMBL" id="PZP40024.1"/>
    </source>
</evidence>
<evidence type="ECO:0000259" key="5">
    <source>
        <dbReference type="PROSITE" id="PS51910"/>
    </source>
</evidence>
<dbReference type="Gene3D" id="3.20.20.80">
    <property type="entry name" value="Glycosidases"/>
    <property type="match status" value="1"/>
</dbReference>
<dbReference type="PROSITE" id="PS01095">
    <property type="entry name" value="GH18_1"/>
    <property type="match status" value="1"/>
</dbReference>
<name>A0A2W5EDF0_9SPHI</name>
<accession>A0A2W5EDF0</accession>
<sequence length="450" mass="49482">CAKKTDYNTFDDSQYIESNQQYAYLNNSLNTQSSVVINANLIGTTIDTLSNDSLKIRLNTTKPSSTEVSGSIAVDNSLIGAYNTANNTNYVELPASSYALSNNSNLSIPKDSLVSSNAAILKINKTGLTLGTSYVLPIKISNVTGASASNNENTVYVVVNIPAANTASTAKANGYVQVMYVEVNYVNPLNAGSYYLTNSKIPYFDIVNLFAANIGFDNTLQKVVVTFNQNVTAILNNRAKYIVPLQKKGIKVCLSLLGDHQGVGFSNFTSYKAIDDFAQQVKSIVDQYQLDGIDLDDEYATYGINGQPRVNDSSLVLLVKRFREVMPNKIINYYYYSDAISIPRYSQWKGLTVGQYINYTYQGLYGVYSAPNVAGFTDKKRIGPFSVNVAVNQSATTLATRASTAKTAGYGVFMWYNLQSTVRDTWFGSVSNVFYGERVSHNGEIFNKDW</sequence>
<feature type="domain" description="GH18" evidence="5">
    <location>
        <begin position="175"/>
        <end position="450"/>
    </location>
</feature>
<feature type="non-terminal residue" evidence="6">
    <location>
        <position position="1"/>
    </location>
</feature>
<keyword evidence="2 3" id="KW-0326">Glycosidase</keyword>
<dbReference type="Pfam" id="PF08522">
    <property type="entry name" value="BT_3987-like_N"/>
    <property type="match status" value="1"/>
</dbReference>
<comment type="caution">
    <text evidence="6">The sequence shown here is derived from an EMBL/GenBank/DDBJ whole genome shotgun (WGS) entry which is preliminary data.</text>
</comment>
<protein>
    <recommendedName>
        <fullName evidence="5">GH18 domain-containing protein</fullName>
    </recommendedName>
</protein>
<comment type="similarity">
    <text evidence="4">Belongs to the glycosyl hydrolase 18 family.</text>
</comment>
<dbReference type="Pfam" id="PF00704">
    <property type="entry name" value="Glyco_hydro_18"/>
    <property type="match status" value="1"/>
</dbReference>
<dbReference type="GO" id="GO:0005975">
    <property type="term" value="P:carbohydrate metabolic process"/>
    <property type="evidence" value="ECO:0007669"/>
    <property type="project" value="InterPro"/>
</dbReference>
<evidence type="ECO:0000256" key="3">
    <source>
        <dbReference type="RuleBase" id="RU000489"/>
    </source>
</evidence>
<evidence type="ECO:0000256" key="4">
    <source>
        <dbReference type="RuleBase" id="RU004453"/>
    </source>
</evidence>
<dbReference type="InterPro" id="IPR013728">
    <property type="entry name" value="BT_3987-like_N"/>
</dbReference>
<dbReference type="SUPFAM" id="SSF51445">
    <property type="entry name" value="(Trans)glycosidases"/>
    <property type="match status" value="1"/>
</dbReference>
<evidence type="ECO:0000256" key="2">
    <source>
        <dbReference type="ARBA" id="ARBA00023295"/>
    </source>
</evidence>
<dbReference type="AlphaFoldDB" id="A0A2W5EDF0"/>
<dbReference type="PROSITE" id="PS51910">
    <property type="entry name" value="GH18_2"/>
    <property type="match status" value="1"/>
</dbReference>
<reference evidence="6 7" key="1">
    <citation type="submission" date="2017-11" db="EMBL/GenBank/DDBJ databases">
        <title>Infants hospitalized years apart are colonized by the same room-sourced microbial strains.</title>
        <authorList>
            <person name="Brooks B."/>
            <person name="Olm M.R."/>
            <person name="Firek B.A."/>
            <person name="Baker R."/>
            <person name="Thomas B.C."/>
            <person name="Morowitz M.J."/>
            <person name="Banfield J.F."/>
        </authorList>
    </citation>
    <scope>NUCLEOTIDE SEQUENCE [LARGE SCALE GENOMIC DNA]</scope>
    <source>
        <strain evidence="6">S2_009_000_R2_76</strain>
    </source>
</reference>
<gene>
    <name evidence="6" type="ORF">DI598_19560</name>
</gene>
<proteinExistence type="inferred from homology"/>
<organism evidence="6 7">
    <name type="scientific">Pseudopedobacter saltans</name>
    <dbReference type="NCBI Taxonomy" id="151895"/>
    <lineage>
        <taxon>Bacteria</taxon>
        <taxon>Pseudomonadati</taxon>
        <taxon>Bacteroidota</taxon>
        <taxon>Sphingobacteriia</taxon>
        <taxon>Sphingobacteriales</taxon>
        <taxon>Sphingobacteriaceae</taxon>
        <taxon>Pseudopedobacter</taxon>
    </lineage>
</organism>
<dbReference type="EMBL" id="QFOI01000629">
    <property type="protein sequence ID" value="PZP40024.1"/>
    <property type="molecule type" value="Genomic_DNA"/>
</dbReference>
<dbReference type="InterPro" id="IPR001223">
    <property type="entry name" value="Glyco_hydro18_cat"/>
</dbReference>
<dbReference type="Gene3D" id="2.60.40.1740">
    <property type="entry name" value="hypothetical protein (bacova_03559)"/>
    <property type="match status" value="1"/>
</dbReference>
<evidence type="ECO:0000313" key="7">
    <source>
        <dbReference type="Proteomes" id="UP000249645"/>
    </source>
</evidence>
<keyword evidence="1 3" id="KW-0378">Hydrolase</keyword>
<dbReference type="InterPro" id="IPR017853">
    <property type="entry name" value="GH"/>
</dbReference>
<dbReference type="GO" id="GO:0004553">
    <property type="term" value="F:hydrolase activity, hydrolyzing O-glycosyl compounds"/>
    <property type="evidence" value="ECO:0007669"/>
    <property type="project" value="InterPro"/>
</dbReference>
<dbReference type="InterPro" id="IPR001579">
    <property type="entry name" value="Glyco_hydro_18_chit_AS"/>
</dbReference>